<reference evidence="2" key="1">
    <citation type="journal article" date="2012" name="Proc. Natl. Acad. Sci. U.S.A.">
        <title>Antigenic diversity is generated by distinct evolutionary mechanisms in African trypanosome species.</title>
        <authorList>
            <person name="Jackson A.P."/>
            <person name="Berry A."/>
            <person name="Aslett M."/>
            <person name="Allison H.C."/>
            <person name="Burton P."/>
            <person name="Vavrova-Anderson J."/>
            <person name="Brown R."/>
            <person name="Browne H."/>
            <person name="Corton N."/>
            <person name="Hauser H."/>
            <person name="Gamble J."/>
            <person name="Gilderthorp R."/>
            <person name="Marcello L."/>
            <person name="McQuillan J."/>
            <person name="Otto T.D."/>
            <person name="Quail M.A."/>
            <person name="Sanders M.J."/>
            <person name="van Tonder A."/>
            <person name="Ginger M.L."/>
            <person name="Field M.C."/>
            <person name="Barry J.D."/>
            <person name="Hertz-Fowler C."/>
            <person name="Berriman M."/>
        </authorList>
    </citation>
    <scope>NUCLEOTIDE SEQUENCE</scope>
    <source>
        <strain evidence="2">IL3000</strain>
    </source>
</reference>
<dbReference type="EMBL" id="HE575324">
    <property type="protein sequence ID" value="CCC95430.1"/>
    <property type="molecule type" value="Genomic_DNA"/>
</dbReference>
<sequence length="428" mass="47531">MMRSTDELKGTRNDGKKRSGSSRDVKAAAGAAAAVKGLALPQAKNIRYDIQHQRRLTLFVILQGKEKFTCIATANSITVGDLPVRLNFSVWVLKTPQTKSKQTITDVTDELTAVEPNVMWMLRKDLLHIEIDLSDGPKKCMSSALSHKAPLVSMKRALKLGEYTYRVSMELFGVEGGKWPVLSTPRAISSGSGRSSPMDIHPRELRFSVSPLSVREGSLPAETASMIQLNEFTLLDTTRLPIARLCITMENEDRAVYFDQMLSGIDVSVSVKHVTDDKPLTESAYAVNVAACEESDMDGRACIVIELDISKDYDVVKDGERIISYAGSLCVNSRYLVDLRATRPIAQMPDFAQVCECVNEYLNEMPNVYQNLHMPSVRAVVVKNLGQPAATRELKNMIWEAVRMYIINDFMGVKQRNPPVLSSVVRAL</sequence>
<dbReference type="AlphaFoldDB" id="G0V1A9"/>
<name>G0V1A9_TRYCI</name>
<protein>
    <submittedName>
        <fullName evidence="2">Uncharacterized protein TCIL3000_11_8870</fullName>
    </submittedName>
</protein>
<accession>G0V1A9</accession>
<evidence type="ECO:0000256" key="1">
    <source>
        <dbReference type="SAM" id="MobiDB-lite"/>
    </source>
</evidence>
<proteinExistence type="predicted"/>
<organism evidence="2">
    <name type="scientific">Trypanosoma congolense (strain IL3000)</name>
    <dbReference type="NCBI Taxonomy" id="1068625"/>
    <lineage>
        <taxon>Eukaryota</taxon>
        <taxon>Discoba</taxon>
        <taxon>Euglenozoa</taxon>
        <taxon>Kinetoplastea</taxon>
        <taxon>Metakinetoplastina</taxon>
        <taxon>Trypanosomatida</taxon>
        <taxon>Trypanosomatidae</taxon>
        <taxon>Trypanosoma</taxon>
        <taxon>Nannomonas</taxon>
    </lineage>
</organism>
<gene>
    <name evidence="2" type="ORF">TCIL3000_11_8870</name>
</gene>
<evidence type="ECO:0000313" key="2">
    <source>
        <dbReference type="EMBL" id="CCC95430.1"/>
    </source>
</evidence>
<dbReference type="VEuPathDB" id="TriTrypDB:TcIL3000.11.8870"/>
<feature type="region of interest" description="Disordered" evidence="1">
    <location>
        <begin position="1"/>
        <end position="24"/>
    </location>
</feature>